<evidence type="ECO:0000313" key="3">
    <source>
        <dbReference type="Proteomes" id="UP000800200"/>
    </source>
</evidence>
<evidence type="ECO:0000256" key="1">
    <source>
        <dbReference type="SAM" id="MobiDB-lite"/>
    </source>
</evidence>
<organism evidence="2 3">
    <name type="scientific">Zopfia rhizophila CBS 207.26</name>
    <dbReference type="NCBI Taxonomy" id="1314779"/>
    <lineage>
        <taxon>Eukaryota</taxon>
        <taxon>Fungi</taxon>
        <taxon>Dikarya</taxon>
        <taxon>Ascomycota</taxon>
        <taxon>Pezizomycotina</taxon>
        <taxon>Dothideomycetes</taxon>
        <taxon>Dothideomycetes incertae sedis</taxon>
        <taxon>Zopfiaceae</taxon>
        <taxon>Zopfia</taxon>
    </lineage>
</organism>
<reference evidence="2" key="1">
    <citation type="journal article" date="2020" name="Stud. Mycol.">
        <title>101 Dothideomycetes genomes: a test case for predicting lifestyles and emergence of pathogens.</title>
        <authorList>
            <person name="Haridas S."/>
            <person name="Albert R."/>
            <person name="Binder M."/>
            <person name="Bloem J."/>
            <person name="Labutti K."/>
            <person name="Salamov A."/>
            <person name="Andreopoulos B."/>
            <person name="Baker S."/>
            <person name="Barry K."/>
            <person name="Bills G."/>
            <person name="Bluhm B."/>
            <person name="Cannon C."/>
            <person name="Castanera R."/>
            <person name="Culley D."/>
            <person name="Daum C."/>
            <person name="Ezra D."/>
            <person name="Gonzalez J."/>
            <person name="Henrissat B."/>
            <person name="Kuo A."/>
            <person name="Liang C."/>
            <person name="Lipzen A."/>
            <person name="Lutzoni F."/>
            <person name="Magnuson J."/>
            <person name="Mondo S."/>
            <person name="Nolan M."/>
            <person name="Ohm R."/>
            <person name="Pangilinan J."/>
            <person name="Park H.-J."/>
            <person name="Ramirez L."/>
            <person name="Alfaro M."/>
            <person name="Sun H."/>
            <person name="Tritt A."/>
            <person name="Yoshinaga Y."/>
            <person name="Zwiers L.-H."/>
            <person name="Turgeon B."/>
            <person name="Goodwin S."/>
            <person name="Spatafora J."/>
            <person name="Crous P."/>
            <person name="Grigoriev I."/>
        </authorList>
    </citation>
    <scope>NUCLEOTIDE SEQUENCE</scope>
    <source>
        <strain evidence="2">CBS 207.26</strain>
    </source>
</reference>
<feature type="region of interest" description="Disordered" evidence="1">
    <location>
        <begin position="23"/>
        <end position="67"/>
    </location>
</feature>
<name>A0A6A6DRW5_9PEZI</name>
<evidence type="ECO:0000313" key="2">
    <source>
        <dbReference type="EMBL" id="KAF2181122.1"/>
    </source>
</evidence>
<keyword evidence="3" id="KW-1185">Reference proteome</keyword>
<accession>A0A6A6DRW5</accession>
<feature type="compositionally biased region" description="Polar residues" evidence="1">
    <location>
        <begin position="29"/>
        <end position="56"/>
    </location>
</feature>
<proteinExistence type="predicted"/>
<gene>
    <name evidence="2" type="ORF">K469DRAFT_692357</name>
</gene>
<dbReference type="OrthoDB" id="3799697at2759"/>
<dbReference type="EMBL" id="ML994654">
    <property type="protein sequence ID" value="KAF2181122.1"/>
    <property type="molecule type" value="Genomic_DNA"/>
</dbReference>
<sequence length="131" mass="14224">MYPASLNTTHQNTTNSRVMGSTVAAKGVASQSKPAQSQGDLLSAPLPNSSKTQSLTEAALDAHNASTTNNTFEEEAVKAWVDKVQRAGRDLGLNLPRECFELEKHELEEWVAVQCRWSLKIASLPDGNNSQ</sequence>
<protein>
    <submittedName>
        <fullName evidence="2">Uncharacterized protein</fullName>
    </submittedName>
</protein>
<dbReference type="Proteomes" id="UP000800200">
    <property type="component" value="Unassembled WGS sequence"/>
</dbReference>
<dbReference type="AlphaFoldDB" id="A0A6A6DRW5"/>